<name>A0ACC2UA21_9FUNG</name>
<reference evidence="1" key="1">
    <citation type="submission" date="2022-04" db="EMBL/GenBank/DDBJ databases">
        <title>Genome of the entomopathogenic fungus Entomophthora muscae.</title>
        <authorList>
            <person name="Elya C."/>
            <person name="Lovett B.R."/>
            <person name="Lee E."/>
            <person name="Macias A.M."/>
            <person name="Hajek A.E."/>
            <person name="De Bivort B.L."/>
            <person name="Kasson M.T."/>
            <person name="De Fine Licht H.H."/>
            <person name="Stajich J.E."/>
        </authorList>
    </citation>
    <scope>NUCLEOTIDE SEQUENCE</scope>
    <source>
        <strain evidence="1">Berkeley</strain>
    </source>
</reference>
<keyword evidence="2" id="KW-1185">Reference proteome</keyword>
<dbReference type="EMBL" id="QTSX02000958">
    <property type="protein sequence ID" value="KAJ9083639.1"/>
    <property type="molecule type" value="Genomic_DNA"/>
</dbReference>
<sequence length="428" mass="48456">MSQKKSSTGINERLKPVHGFPHFVGAAKTGPKLSFEQAVAQKRKLLHDSGTLQEPFIFDNPPVKTLHQDAFPGIQVSKGSDPPIVPASLPNTRSRKAESAPKEATEQEDKSTPVEVPLDGEANEASLVVPLGRQIAFLFDCIFSSEYAQIFLKHLTDDSDLSKLELTYYRKPSSLKNIFDSLYRLINSHETELLKIYSLKSLCYQRCEHFRDFLSTLRRSFTSPTTISTVKATVPLSELMQTVKDFALSRTSELYFLRFGSNKPFQLPDYDVANPILNLHLPVFNWLESKFTSGAFKGDEDSIRELDSSVTTIGRFYIMSNRALIQECLDDLSSVILMCVTLNLDAKVNHFLLFVRPFGDQRKMAINSRGDLEGYPKSWFWGKIVKCLLLDQDYQTSKAAFKPVRIGKLDSEIPARFLPLTDLFEKYV</sequence>
<evidence type="ECO:0000313" key="2">
    <source>
        <dbReference type="Proteomes" id="UP001165960"/>
    </source>
</evidence>
<evidence type="ECO:0000313" key="1">
    <source>
        <dbReference type="EMBL" id="KAJ9083639.1"/>
    </source>
</evidence>
<comment type="caution">
    <text evidence="1">The sequence shown here is derived from an EMBL/GenBank/DDBJ whole genome shotgun (WGS) entry which is preliminary data.</text>
</comment>
<organism evidence="1 2">
    <name type="scientific">Entomophthora muscae</name>
    <dbReference type="NCBI Taxonomy" id="34485"/>
    <lineage>
        <taxon>Eukaryota</taxon>
        <taxon>Fungi</taxon>
        <taxon>Fungi incertae sedis</taxon>
        <taxon>Zoopagomycota</taxon>
        <taxon>Entomophthoromycotina</taxon>
        <taxon>Entomophthoromycetes</taxon>
        <taxon>Entomophthorales</taxon>
        <taxon>Entomophthoraceae</taxon>
        <taxon>Entomophthora</taxon>
    </lineage>
</organism>
<proteinExistence type="predicted"/>
<protein>
    <submittedName>
        <fullName evidence="1">Uncharacterized protein</fullName>
    </submittedName>
</protein>
<dbReference type="Proteomes" id="UP001165960">
    <property type="component" value="Unassembled WGS sequence"/>
</dbReference>
<accession>A0ACC2UA21</accession>
<gene>
    <name evidence="1" type="ORF">DSO57_1032710</name>
</gene>